<dbReference type="RefSeq" id="WP_251973541.1">
    <property type="nucleotide sequence ID" value="NZ_AP025730.1"/>
</dbReference>
<gene>
    <name evidence="2" type="ORF">CATMQ487_24870</name>
</gene>
<accession>A0ABM7YM43</accession>
<dbReference type="Proteomes" id="UP001057498">
    <property type="component" value="Chromosome"/>
</dbReference>
<reference evidence="2" key="1">
    <citation type="submission" date="2022-04" db="EMBL/GenBank/DDBJ databases">
        <title>Whole genome sequence of Sphaerotilus sp. FB-5.</title>
        <authorList>
            <person name="Takeda M."/>
            <person name="Narihara S."/>
            <person name="Akimoto M."/>
            <person name="Akimoto R."/>
            <person name="Nishiyashiki S."/>
            <person name="Murakami T."/>
        </authorList>
    </citation>
    <scope>NUCLEOTIDE SEQUENCE</scope>
    <source>
        <strain evidence="2">FB-5</strain>
    </source>
</reference>
<dbReference type="Pfam" id="PF03544">
    <property type="entry name" value="TonB_C"/>
    <property type="match status" value="1"/>
</dbReference>
<keyword evidence="3" id="KW-1185">Reference proteome</keyword>
<feature type="domain" description="TonB C-terminal" evidence="1">
    <location>
        <begin position="26"/>
        <end position="100"/>
    </location>
</feature>
<protein>
    <recommendedName>
        <fullName evidence="1">TonB C-terminal domain-containing protein</fullName>
    </recommendedName>
</protein>
<dbReference type="InterPro" id="IPR037682">
    <property type="entry name" value="TonB_C"/>
</dbReference>
<dbReference type="Gene3D" id="3.30.1150.10">
    <property type="match status" value="1"/>
</dbReference>
<name>A0ABM7YM43_9BURK</name>
<evidence type="ECO:0000313" key="3">
    <source>
        <dbReference type="Proteomes" id="UP001057498"/>
    </source>
</evidence>
<organism evidence="2 3">
    <name type="scientific">Sphaerotilus microaerophilus</name>
    <dbReference type="NCBI Taxonomy" id="2914710"/>
    <lineage>
        <taxon>Bacteria</taxon>
        <taxon>Pseudomonadati</taxon>
        <taxon>Pseudomonadota</taxon>
        <taxon>Betaproteobacteria</taxon>
        <taxon>Burkholderiales</taxon>
        <taxon>Sphaerotilaceae</taxon>
        <taxon>Sphaerotilus</taxon>
    </lineage>
</organism>
<evidence type="ECO:0000313" key="2">
    <source>
        <dbReference type="EMBL" id="BDI05517.1"/>
    </source>
</evidence>
<dbReference type="SUPFAM" id="SSF74653">
    <property type="entry name" value="TolA/TonB C-terminal domain"/>
    <property type="match status" value="1"/>
</dbReference>
<proteinExistence type="predicted"/>
<dbReference type="EMBL" id="AP025730">
    <property type="protein sequence ID" value="BDI05517.1"/>
    <property type="molecule type" value="Genomic_DNA"/>
</dbReference>
<sequence>MRPATVRGCHLPEGAAPPFLEFGSIPLYPISSSRKGEESTIALNYTVNTHGEVSLNTGLDDPQDYFFSHAAVAIQDWKMRPAKLNGTPITVQCRTMFYYRMEKDF</sequence>
<evidence type="ECO:0000259" key="1">
    <source>
        <dbReference type="Pfam" id="PF03544"/>
    </source>
</evidence>